<dbReference type="AlphaFoldDB" id="A0A8J2TB10"/>
<evidence type="ECO:0000313" key="3">
    <source>
        <dbReference type="Proteomes" id="UP000019375"/>
    </source>
</evidence>
<organism evidence="2 3">
    <name type="scientific">Zygosaccharomyces bailii (strain CLIB 213 / ATCC 58445 / CBS 680 / BCRC 21525 / NBRC 1098 / NCYC 1416 / NRRL Y-2227)</name>
    <dbReference type="NCBI Taxonomy" id="1333698"/>
    <lineage>
        <taxon>Eukaryota</taxon>
        <taxon>Fungi</taxon>
        <taxon>Dikarya</taxon>
        <taxon>Ascomycota</taxon>
        <taxon>Saccharomycotina</taxon>
        <taxon>Saccharomycetes</taxon>
        <taxon>Saccharomycetales</taxon>
        <taxon>Saccharomycetaceae</taxon>
        <taxon>Zygosaccharomyces</taxon>
    </lineage>
</organism>
<dbReference type="SUPFAM" id="SSF48371">
    <property type="entry name" value="ARM repeat"/>
    <property type="match status" value="1"/>
</dbReference>
<name>A0A8J2TB10_ZYGB2</name>
<dbReference type="InterPro" id="IPR016024">
    <property type="entry name" value="ARM-type_fold"/>
</dbReference>
<evidence type="ECO:0000256" key="1">
    <source>
        <dbReference type="SAM" id="MobiDB-lite"/>
    </source>
</evidence>
<feature type="region of interest" description="Disordered" evidence="1">
    <location>
        <begin position="315"/>
        <end position="385"/>
    </location>
</feature>
<keyword evidence="3" id="KW-1185">Reference proteome</keyword>
<evidence type="ECO:0000313" key="2">
    <source>
        <dbReference type="EMBL" id="CDF91684.1"/>
    </source>
</evidence>
<reference evidence="3" key="1">
    <citation type="journal article" date="2013" name="Genome Announc.">
        <title>Genome sequence of the food spoilage yeast Zygosaccharomyces bailii CLIB 213(T).</title>
        <authorList>
            <person name="Galeote V."/>
            <person name="Bigey F."/>
            <person name="Devillers H."/>
            <person name="Neuveglise C."/>
            <person name="Dequin S."/>
        </authorList>
    </citation>
    <scope>NUCLEOTIDE SEQUENCE [LARGE SCALE GENOMIC DNA]</scope>
    <source>
        <strain evidence="3">CLIB 213 / ATCC 58445 / CBS 680 / CCRC 21525 / NBRC 1098 / NCYC 1416 / NRRL Y-2227</strain>
    </source>
</reference>
<protein>
    <submittedName>
        <fullName evidence="2">ZYBA0S13-01200g1_1</fullName>
    </submittedName>
</protein>
<dbReference type="EMBL" id="HG316466">
    <property type="protein sequence ID" value="CDF91684.1"/>
    <property type="molecule type" value="Genomic_DNA"/>
</dbReference>
<dbReference type="OrthoDB" id="4034650at2759"/>
<proteinExistence type="predicted"/>
<feature type="compositionally biased region" description="Polar residues" evidence="1">
    <location>
        <begin position="373"/>
        <end position="382"/>
    </location>
</feature>
<accession>A0A8J2TB10</accession>
<gene>
    <name evidence="2" type="ORF">BN860_01200g</name>
</gene>
<sequence>MFSVRDVVNQYQATEDNDLKYMALKEELPALEICDELPSYVGELLLPVLLQEPDAEIVNLVSQQMYPNAVALCLQRDKQGPWFDQVVVSPLLDQMHGPRPNVALQTLRNIARRAAAEQDRQHQQQQQLQHQYQQVPDASAPTLGRCPELLEQFLQTCDDTVLSVETLYHLVRVYYRGAAGTSSVCAMPDHVLQKIVLLCRNPRQGETERLLLRESVARASLAAVAAVAPLMSLRELACVSALWWQFGPVAEQLLHSQLLPALADPQRSPLALAVLLHFEPFYTQITTNSATLYGPENERLLRDALASVAVLHESGGGTSDRAAATPSENVDDSDSDADPSQTAYLAELPSDEELEFESDSDSHSEAGHADSWVATSGNGSAEQTRRSLLEKLGTGERSPQYEEVPALLAQLRKSPDESIASLPALQTALETLAQLATTRAPQQRLLDWSQLCQQLVLPRLEHDRTFVHKLKAGNLTQSIDEGATLRASAQGTLRQLLPLVDFRTVCLALAQELRHGVHDRDSGVQQLAADTVRSLLASHHHELIGLEWDWYARLLAESSPAAEARPPHGRA</sequence>
<feature type="compositionally biased region" description="Acidic residues" evidence="1">
    <location>
        <begin position="349"/>
        <end position="359"/>
    </location>
</feature>
<dbReference type="Proteomes" id="UP000019375">
    <property type="component" value="Unassembled WGS sequence"/>
</dbReference>